<protein>
    <submittedName>
        <fullName evidence="9">Uncharacterized protein</fullName>
    </submittedName>
</protein>
<dbReference type="SMART" id="SM00717">
    <property type="entry name" value="SANT"/>
    <property type="match status" value="4"/>
</dbReference>
<dbReference type="InterPro" id="IPR006447">
    <property type="entry name" value="Myb_dom_plants"/>
</dbReference>
<dbReference type="Proteomes" id="UP000682877">
    <property type="component" value="Chromosome 3"/>
</dbReference>
<organism evidence="9 10">
    <name type="scientific">Arabidopsis arenosa</name>
    <name type="common">Sand rock-cress</name>
    <name type="synonym">Cardaminopsis arenosa</name>
    <dbReference type="NCBI Taxonomy" id="38785"/>
    <lineage>
        <taxon>Eukaryota</taxon>
        <taxon>Viridiplantae</taxon>
        <taxon>Streptophyta</taxon>
        <taxon>Embryophyta</taxon>
        <taxon>Tracheophyta</taxon>
        <taxon>Spermatophyta</taxon>
        <taxon>Magnoliopsida</taxon>
        <taxon>eudicotyledons</taxon>
        <taxon>Gunneridae</taxon>
        <taxon>Pentapetalae</taxon>
        <taxon>rosids</taxon>
        <taxon>malvids</taxon>
        <taxon>Brassicales</taxon>
        <taxon>Brassicaceae</taxon>
        <taxon>Camelineae</taxon>
        <taxon>Arabidopsis</taxon>
    </lineage>
</organism>
<dbReference type="PANTHER" id="PTHR44042:SF15">
    <property type="entry name" value="DUPLICATED HOMEODOMAIN-LIKE SUPERFAMILY PROTEIN"/>
    <property type="match status" value="1"/>
</dbReference>
<evidence type="ECO:0000313" key="10">
    <source>
        <dbReference type="Proteomes" id="UP000682877"/>
    </source>
</evidence>
<feature type="domain" description="Myb-like" evidence="6">
    <location>
        <begin position="249"/>
        <end position="293"/>
    </location>
</feature>
<dbReference type="CDD" id="cd00167">
    <property type="entry name" value="SANT"/>
    <property type="match status" value="2"/>
</dbReference>
<comment type="subcellular location">
    <subcellularLocation>
        <location evidence="1">Nucleus</location>
    </subcellularLocation>
</comment>
<evidence type="ECO:0000256" key="1">
    <source>
        <dbReference type="ARBA" id="ARBA00004123"/>
    </source>
</evidence>
<keyword evidence="10" id="KW-1185">Reference proteome</keyword>
<keyword evidence="4" id="KW-0804">Transcription</keyword>
<dbReference type="EMBL" id="LR999453">
    <property type="protein sequence ID" value="CAE5966780.1"/>
    <property type="molecule type" value="Genomic_DNA"/>
</dbReference>
<dbReference type="FunFam" id="1.10.10.60:FF:000009">
    <property type="entry name" value="transcription factor MYB1R1"/>
    <property type="match status" value="1"/>
</dbReference>
<evidence type="ECO:0000313" key="9">
    <source>
        <dbReference type="EMBL" id="CAE5966780.1"/>
    </source>
</evidence>
<dbReference type="Gene3D" id="1.10.10.60">
    <property type="entry name" value="Homeodomain-like"/>
    <property type="match status" value="4"/>
</dbReference>
<keyword evidence="2" id="KW-0805">Transcription regulation</keyword>
<feature type="domain" description="SANT" evidence="7">
    <location>
        <begin position="249"/>
        <end position="297"/>
    </location>
</feature>
<dbReference type="GO" id="GO:0005634">
    <property type="term" value="C:nucleus"/>
    <property type="evidence" value="ECO:0007669"/>
    <property type="project" value="UniProtKB-SubCell"/>
</dbReference>
<sequence>MAWTPPWTREDDQRFELALVIFPEDSPSFLENIAQLLQKPLGVVKYYYDALVYDVALVESGKYALPKYPDDDNVSLTEATQSKHGETNQITRIIPWTEEEHRLFLDGLNKYGKGAWSMISREFVKTRTKIQVASHAQKFLIFSYTEIALFFLDTMDEIPLWTRVDDKDFELALVRFPEGSPYFLENIAQILQKSLKEVKHYYSALVHDVELIESGNFALPEYRDEDYVSLKEATKSKNQGTGKKKGIAWSPNEHKLFLDGLNKYGKGDWKSISRKCVKTRSPMQVASHAQKYFLRKNKKGKRMSIHDIPLGDADNVTVPVSNLNSMGQQQPHFGDQMFPDHYYHCSQDNVTNIPGSNLMFMGQQPHFGGQIPPDQCHPYSRDNVTVPESNLKPMGEQSHFGDHIPLDQYDRDFLDNFGFFYDDYDDGEDDGSLASFEKLYYKA</sequence>
<dbReference type="PANTHER" id="PTHR44042">
    <property type="entry name" value="DUPLICATED HOMEODOMAIN-LIKE SUPERFAMILY PROTEIN-RELATED"/>
    <property type="match status" value="1"/>
</dbReference>
<dbReference type="InterPro" id="IPR009057">
    <property type="entry name" value="Homeodomain-like_sf"/>
</dbReference>
<dbReference type="NCBIfam" id="TIGR01557">
    <property type="entry name" value="myb_SHAQKYF"/>
    <property type="match status" value="2"/>
</dbReference>
<keyword evidence="3" id="KW-0238">DNA-binding</keyword>
<dbReference type="AlphaFoldDB" id="A0A8S1ZV61"/>
<evidence type="ECO:0000256" key="2">
    <source>
        <dbReference type="ARBA" id="ARBA00023015"/>
    </source>
</evidence>
<evidence type="ECO:0000259" key="7">
    <source>
        <dbReference type="PROSITE" id="PS51293"/>
    </source>
</evidence>
<dbReference type="InterPro" id="IPR001005">
    <property type="entry name" value="SANT/Myb"/>
</dbReference>
<dbReference type="GO" id="GO:0010468">
    <property type="term" value="P:regulation of gene expression"/>
    <property type="evidence" value="ECO:0007669"/>
    <property type="project" value="UniProtKB-ARBA"/>
</dbReference>
<accession>A0A8S1ZV61</accession>
<name>A0A8S1ZV61_ARAAE</name>
<dbReference type="SUPFAM" id="SSF46689">
    <property type="entry name" value="Homeodomain-like"/>
    <property type="match status" value="2"/>
</dbReference>
<evidence type="ECO:0000256" key="3">
    <source>
        <dbReference type="ARBA" id="ARBA00023125"/>
    </source>
</evidence>
<feature type="domain" description="HTH myb-type" evidence="8">
    <location>
        <begin position="241"/>
        <end position="297"/>
    </location>
</feature>
<evidence type="ECO:0000259" key="8">
    <source>
        <dbReference type="PROSITE" id="PS51294"/>
    </source>
</evidence>
<proteinExistence type="predicted"/>
<dbReference type="GO" id="GO:0003677">
    <property type="term" value="F:DNA binding"/>
    <property type="evidence" value="ECO:0007669"/>
    <property type="project" value="UniProtKB-KW"/>
</dbReference>
<dbReference type="InterPro" id="IPR017884">
    <property type="entry name" value="SANT_dom"/>
</dbReference>
<evidence type="ECO:0000256" key="5">
    <source>
        <dbReference type="ARBA" id="ARBA00023242"/>
    </source>
</evidence>
<gene>
    <name evidence="9" type="ORF">AARE701A_LOCUS6828</name>
</gene>
<reference evidence="9" key="1">
    <citation type="submission" date="2021-01" db="EMBL/GenBank/DDBJ databases">
        <authorList>
            <person name="Bezrukov I."/>
        </authorList>
    </citation>
    <scope>NUCLEOTIDE SEQUENCE</scope>
</reference>
<dbReference type="Pfam" id="PF00249">
    <property type="entry name" value="Myb_DNA-binding"/>
    <property type="match status" value="2"/>
</dbReference>
<evidence type="ECO:0000256" key="4">
    <source>
        <dbReference type="ARBA" id="ARBA00023163"/>
    </source>
</evidence>
<keyword evidence="5" id="KW-0539">Nucleus</keyword>
<feature type="domain" description="HTH myb-type" evidence="8">
    <location>
        <begin position="88"/>
        <end position="144"/>
    </location>
</feature>
<feature type="domain" description="Myb-like" evidence="6">
    <location>
        <begin position="95"/>
        <end position="140"/>
    </location>
</feature>
<dbReference type="PROSITE" id="PS51294">
    <property type="entry name" value="HTH_MYB"/>
    <property type="match status" value="2"/>
</dbReference>
<evidence type="ECO:0000259" key="6">
    <source>
        <dbReference type="PROSITE" id="PS50090"/>
    </source>
</evidence>
<dbReference type="PROSITE" id="PS50090">
    <property type="entry name" value="MYB_LIKE"/>
    <property type="match status" value="2"/>
</dbReference>
<dbReference type="PROSITE" id="PS51293">
    <property type="entry name" value="SANT"/>
    <property type="match status" value="1"/>
</dbReference>
<dbReference type="InterPro" id="IPR017930">
    <property type="entry name" value="Myb_dom"/>
</dbReference>